<keyword evidence="1" id="KW-0175">Coiled coil</keyword>
<dbReference type="OrthoDB" id="5832575at2759"/>
<name>A0A0R3U056_RODNA</name>
<gene>
    <name evidence="2" type="ORF">HNAJ_LOCUS13479</name>
</gene>
<feature type="coiled-coil region" evidence="1">
    <location>
        <begin position="101"/>
        <end position="174"/>
    </location>
</feature>
<dbReference type="STRING" id="102285.A0A0R3U056"/>
<dbReference type="PANTHER" id="PTHR18863:SF6">
    <property type="entry name" value="COILED-COIL DOMAIN-CONTAINING PROTEIN 170"/>
    <property type="match status" value="1"/>
</dbReference>
<evidence type="ECO:0000313" key="4">
    <source>
        <dbReference type="WBParaSite" id="HNAJ_0001350501-mRNA-1"/>
    </source>
</evidence>
<keyword evidence="3" id="KW-1185">Reference proteome</keyword>
<feature type="coiled-coil region" evidence="1">
    <location>
        <begin position="25"/>
        <end position="59"/>
    </location>
</feature>
<evidence type="ECO:0000256" key="1">
    <source>
        <dbReference type="SAM" id="Coils"/>
    </source>
</evidence>
<dbReference type="PANTHER" id="PTHR18863">
    <property type="entry name" value="TSEC-2-RELATED"/>
    <property type="match status" value="1"/>
</dbReference>
<protein>
    <submittedName>
        <fullName evidence="4">GRIP domain-containing protein</fullName>
    </submittedName>
</protein>
<accession>A0A0R3U056</accession>
<dbReference type="InterPro" id="IPR039139">
    <property type="entry name" value="CCDC170-like"/>
</dbReference>
<sequence length="289" mass="33385">YISKACTASPAKSESELAPRLHKRVQRLQDDLVSRELQIKNWQNKVAKLEEQLVLARKGEAEAIEKQALAEQRANRLRKVDMETSKLKDETLQLKLQLKDNKDVKERLQERTQRALQLEESVRNLEELRLRQANRIGELITSLESEKAVTTRKLAQHEEERTRFNTELQEINQMLGELRMESEELRNFRDIVGRLLGMRVEDLDEPSKEILHCVERLLKESGRRSFHRSITIVPRCIPSSRRVTRGSSARMGSTHGEFAHQKCETIYVSSTNSIYASVFPNSVLPSSSK</sequence>
<evidence type="ECO:0000313" key="2">
    <source>
        <dbReference type="EMBL" id="VDO16066.1"/>
    </source>
</evidence>
<dbReference type="EMBL" id="UZAE01015509">
    <property type="protein sequence ID" value="VDO16066.1"/>
    <property type="molecule type" value="Genomic_DNA"/>
</dbReference>
<reference evidence="4" key="1">
    <citation type="submission" date="2017-02" db="UniProtKB">
        <authorList>
            <consortium name="WormBaseParasite"/>
        </authorList>
    </citation>
    <scope>IDENTIFICATION</scope>
</reference>
<proteinExistence type="predicted"/>
<evidence type="ECO:0000313" key="3">
    <source>
        <dbReference type="Proteomes" id="UP000278807"/>
    </source>
</evidence>
<reference evidence="2 3" key="2">
    <citation type="submission" date="2018-11" db="EMBL/GenBank/DDBJ databases">
        <authorList>
            <consortium name="Pathogen Informatics"/>
        </authorList>
    </citation>
    <scope>NUCLEOTIDE SEQUENCE [LARGE SCALE GENOMIC DNA]</scope>
</reference>
<dbReference type="Proteomes" id="UP000278807">
    <property type="component" value="Unassembled WGS sequence"/>
</dbReference>
<organism evidence="4">
    <name type="scientific">Rodentolepis nana</name>
    <name type="common">Dwarf tapeworm</name>
    <name type="synonym">Hymenolepis nana</name>
    <dbReference type="NCBI Taxonomy" id="102285"/>
    <lineage>
        <taxon>Eukaryota</taxon>
        <taxon>Metazoa</taxon>
        <taxon>Spiralia</taxon>
        <taxon>Lophotrochozoa</taxon>
        <taxon>Platyhelminthes</taxon>
        <taxon>Cestoda</taxon>
        <taxon>Eucestoda</taxon>
        <taxon>Cyclophyllidea</taxon>
        <taxon>Hymenolepididae</taxon>
        <taxon>Rodentolepis</taxon>
    </lineage>
</organism>
<dbReference type="WBParaSite" id="HNAJ_0001350501-mRNA-1">
    <property type="protein sequence ID" value="HNAJ_0001350501-mRNA-1"/>
    <property type="gene ID" value="HNAJ_0001350501"/>
</dbReference>
<dbReference type="AlphaFoldDB" id="A0A0R3U056"/>